<accession>G0EIY0</accession>
<dbReference type="AlphaFoldDB" id="G0EIY0"/>
<dbReference type="PATRIC" id="fig|1045858.4.peg.422"/>
<name>G0EIY0_BRAIP</name>
<reference evidence="1 2" key="1">
    <citation type="journal article" date="2011" name="BMC Genomics">
        <title>Complete genome sequence of Brachyspira intermedia reveals unique genomic features in Brachyspira species and phage-mediated horizontal gene transfer.</title>
        <authorList>
            <person name="Hafstrom T."/>
            <person name="Jansson D.S."/>
            <person name="Segerman B."/>
        </authorList>
    </citation>
    <scope>NUCLEOTIDE SEQUENCE [LARGE SCALE GENOMIC DNA]</scope>
    <source>
        <strain evidence="2">ATCC 51140 / PWS/A</strain>
    </source>
</reference>
<sequence length="73" mass="8154">MNINDNVTMNMNPDYAYDNNNNSVVLTDINTTGQGSVNYLNNNVNIDRIKAELQKIGINCSMASLTFAKKIRI</sequence>
<protein>
    <submittedName>
        <fullName evidence="1">Uncharacterized protein</fullName>
    </submittedName>
</protein>
<keyword evidence="2" id="KW-1185">Reference proteome</keyword>
<dbReference type="KEGG" id="bip:Bint_0423"/>
<organism evidence="1 2">
    <name type="scientific">Brachyspira intermedia (strain ATCC 51140 / PWS/A)</name>
    <name type="common">Serpulina intermedia</name>
    <dbReference type="NCBI Taxonomy" id="1045858"/>
    <lineage>
        <taxon>Bacteria</taxon>
        <taxon>Pseudomonadati</taxon>
        <taxon>Spirochaetota</taxon>
        <taxon>Spirochaetia</taxon>
        <taxon>Brachyspirales</taxon>
        <taxon>Brachyspiraceae</taxon>
        <taxon>Brachyspira</taxon>
    </lineage>
</organism>
<dbReference type="HOGENOM" id="CLU_2697325_0_0_12"/>
<dbReference type="GeneID" id="44968981"/>
<proteinExistence type="predicted"/>
<evidence type="ECO:0000313" key="2">
    <source>
        <dbReference type="Proteomes" id="UP000008522"/>
    </source>
</evidence>
<dbReference type="Proteomes" id="UP000008522">
    <property type="component" value="Chromosome"/>
</dbReference>
<dbReference type="EMBL" id="CP002874">
    <property type="protein sequence ID" value="AEM21057.1"/>
    <property type="molecule type" value="Genomic_DNA"/>
</dbReference>
<gene>
    <name evidence="1" type="ordered locus">Bint_0423</name>
</gene>
<evidence type="ECO:0000313" key="1">
    <source>
        <dbReference type="EMBL" id="AEM21057.1"/>
    </source>
</evidence>
<dbReference type="InterPro" id="IPR035933">
    <property type="entry name" value="MTH1880"/>
</dbReference>
<dbReference type="SUPFAM" id="SSF75412">
    <property type="entry name" value="Hypothetical protein MTH1880"/>
    <property type="match status" value="1"/>
</dbReference>
<dbReference type="RefSeq" id="WP_014486908.1">
    <property type="nucleotide sequence ID" value="NC_017243.1"/>
</dbReference>